<evidence type="ECO:0000313" key="1">
    <source>
        <dbReference type="EMBL" id="MBB5149384.1"/>
    </source>
</evidence>
<protein>
    <submittedName>
        <fullName evidence="1">Uncharacterized protein</fullName>
    </submittedName>
</protein>
<evidence type="ECO:0000313" key="2">
    <source>
        <dbReference type="Proteomes" id="UP000557217"/>
    </source>
</evidence>
<sequence>MTFSPYDGLEKFIDHAKLPPFQKAFFEYVRIINKEVS</sequence>
<organism evidence="1 2">
    <name type="scientific">Ureibacillus thermosphaericus</name>
    <dbReference type="NCBI Taxonomy" id="51173"/>
    <lineage>
        <taxon>Bacteria</taxon>
        <taxon>Bacillati</taxon>
        <taxon>Bacillota</taxon>
        <taxon>Bacilli</taxon>
        <taxon>Bacillales</taxon>
        <taxon>Caryophanaceae</taxon>
        <taxon>Ureibacillus</taxon>
    </lineage>
</organism>
<dbReference type="EMBL" id="JACHGZ010000020">
    <property type="protein sequence ID" value="MBB5149384.1"/>
    <property type="molecule type" value="Genomic_DNA"/>
</dbReference>
<reference evidence="1 2" key="1">
    <citation type="submission" date="2020-08" db="EMBL/GenBank/DDBJ databases">
        <title>Genomic Encyclopedia of Type Strains, Phase IV (KMG-IV): sequencing the most valuable type-strain genomes for metagenomic binning, comparative biology and taxonomic classification.</title>
        <authorList>
            <person name="Goeker M."/>
        </authorList>
    </citation>
    <scope>NUCLEOTIDE SEQUENCE [LARGE SCALE GENOMIC DNA]</scope>
    <source>
        <strain evidence="1 2">DSM 10633</strain>
    </source>
</reference>
<dbReference type="AlphaFoldDB" id="A0A840PVU3"/>
<dbReference type="Proteomes" id="UP000557217">
    <property type="component" value="Unassembled WGS sequence"/>
</dbReference>
<proteinExistence type="predicted"/>
<gene>
    <name evidence="1" type="ORF">HNR36_001774</name>
</gene>
<name>A0A840PVU3_URETH</name>
<keyword evidence="2" id="KW-1185">Reference proteome</keyword>
<accession>A0A840PVU3</accession>
<comment type="caution">
    <text evidence="1">The sequence shown here is derived from an EMBL/GenBank/DDBJ whole genome shotgun (WGS) entry which is preliminary data.</text>
</comment>